<evidence type="ECO:0000256" key="6">
    <source>
        <dbReference type="PROSITE-ProRule" id="PRU00192"/>
    </source>
</evidence>
<dbReference type="PROSITE" id="PS50002">
    <property type="entry name" value="SH3"/>
    <property type="match status" value="1"/>
</dbReference>
<dbReference type="STRING" id="103827.A0A0N5DA30"/>
<dbReference type="GO" id="GO:0043226">
    <property type="term" value="C:organelle"/>
    <property type="evidence" value="ECO:0007669"/>
    <property type="project" value="UniProtKB-ARBA"/>
</dbReference>
<evidence type="ECO:0000259" key="9">
    <source>
        <dbReference type="PROSITE" id="PS50002"/>
    </source>
</evidence>
<dbReference type="EMBL" id="UYYF01004941">
    <property type="protein sequence ID" value="VDN07671.1"/>
    <property type="molecule type" value="Genomic_DNA"/>
</dbReference>
<evidence type="ECO:0000256" key="7">
    <source>
        <dbReference type="PROSITE-ProRule" id="PRU01077"/>
    </source>
</evidence>
<dbReference type="CDD" id="cd00174">
    <property type="entry name" value="SH3"/>
    <property type="match status" value="1"/>
</dbReference>
<dbReference type="InterPro" id="IPR001452">
    <property type="entry name" value="SH3_domain"/>
</dbReference>
<sequence length="516" mass="58340">MSISDNCRKVAGNKWSEKLKYCIFTDFGSFFQTPTAFPHLRQLVHNNNETLREIISIFDERAALDFAYAKTMQKLSSRLHKISTNTTGIVDRSWSYVADQFDAQASIHNNLGSAITDDIVQPLRAIFSSQQKTIRATEQLANRELRFLNAKRDELTRIKRLLHSSSRDLEKIEQLVDNDRTSNIKLSVKKRKLLEQVMKQEQAYIEETIAAERQRRVTDGVLRKGVEYLELVEKQRLAHCQTALGRFQMKIAQLGPNLNVMFERCMNALNDAVNAELDEQILLLIPSFSTKHTVYLCDFHAENFAEVIAGQRRRWTLERVAAIIEEYLQRAQVEVIPTSPSTNFANFGLVQTVLTIPLDEFEHAEKPSAPSFPTTSSVGDETEATTSELREPLEQYVVPRLLSYAESQNMQISLPSGISGETTSKQIYRVLYDFSATLEDELEVHAGDCVLVEGKIGNDWLIGQIISNNSSNNISKNISNGNSTCNSQMTSNGEIIARNNKVGRFPASYVAFTHDS</sequence>
<dbReference type="SMART" id="SM00326">
    <property type="entry name" value="SH3"/>
    <property type="match status" value="1"/>
</dbReference>
<name>A0A0N5DA30_THECL</name>
<evidence type="ECO:0000313" key="11">
    <source>
        <dbReference type="EMBL" id="VDN07671.1"/>
    </source>
</evidence>
<evidence type="ECO:0000256" key="8">
    <source>
        <dbReference type="SAM" id="MobiDB-lite"/>
    </source>
</evidence>
<evidence type="ECO:0000313" key="12">
    <source>
        <dbReference type="Proteomes" id="UP000276776"/>
    </source>
</evidence>
<dbReference type="InterPro" id="IPR036028">
    <property type="entry name" value="SH3-like_dom_sf"/>
</dbReference>
<dbReference type="OMA" id="HRLARFQ"/>
<dbReference type="GO" id="GO:0005886">
    <property type="term" value="C:plasma membrane"/>
    <property type="evidence" value="ECO:0007669"/>
    <property type="project" value="TreeGrafter"/>
</dbReference>
<dbReference type="Gene3D" id="1.20.1270.60">
    <property type="entry name" value="Arfaptin homology (AH) domain/BAR domain"/>
    <property type="match status" value="1"/>
</dbReference>
<keyword evidence="5" id="KW-0206">Cytoskeleton</keyword>
<feature type="domain" description="SH3" evidence="9">
    <location>
        <begin position="423"/>
        <end position="515"/>
    </location>
</feature>
<dbReference type="OrthoDB" id="73680at2759"/>
<evidence type="ECO:0000256" key="2">
    <source>
        <dbReference type="ARBA" id="ARBA00022443"/>
    </source>
</evidence>
<dbReference type="InterPro" id="IPR031160">
    <property type="entry name" value="F_BAR_dom"/>
</dbReference>
<keyword evidence="3" id="KW-0963">Cytoplasm</keyword>
<keyword evidence="7" id="KW-0175">Coiled coil</keyword>
<keyword evidence="2 6" id="KW-0728">SH3 domain</keyword>
<organism evidence="13">
    <name type="scientific">Thelazia callipaeda</name>
    <name type="common">Oriental eyeworm</name>
    <name type="synonym">Parasitic nematode</name>
    <dbReference type="NCBI Taxonomy" id="103827"/>
    <lineage>
        <taxon>Eukaryota</taxon>
        <taxon>Metazoa</taxon>
        <taxon>Ecdysozoa</taxon>
        <taxon>Nematoda</taxon>
        <taxon>Chromadorea</taxon>
        <taxon>Rhabditida</taxon>
        <taxon>Spirurina</taxon>
        <taxon>Spiruromorpha</taxon>
        <taxon>Thelazioidea</taxon>
        <taxon>Thelaziidae</taxon>
        <taxon>Thelazia</taxon>
    </lineage>
</organism>
<dbReference type="SUPFAM" id="SSF103657">
    <property type="entry name" value="BAR/IMD domain-like"/>
    <property type="match status" value="1"/>
</dbReference>
<accession>A0A0N5DA30</accession>
<dbReference type="Gene3D" id="2.30.30.40">
    <property type="entry name" value="SH3 Domains"/>
    <property type="match status" value="1"/>
</dbReference>
<keyword evidence="12" id="KW-1185">Reference proteome</keyword>
<dbReference type="InterPro" id="IPR027267">
    <property type="entry name" value="AH/BAR_dom_sf"/>
</dbReference>
<dbReference type="PANTHER" id="PTHR23065:SF7">
    <property type="entry name" value="NOSTRIN, ISOFORM H"/>
    <property type="match status" value="1"/>
</dbReference>
<dbReference type="SMART" id="SM00055">
    <property type="entry name" value="FCH"/>
    <property type="match status" value="1"/>
</dbReference>
<evidence type="ECO:0000313" key="13">
    <source>
        <dbReference type="WBParaSite" id="TCLT_0001001101-mRNA-1"/>
    </source>
</evidence>
<evidence type="ECO:0000256" key="5">
    <source>
        <dbReference type="ARBA" id="ARBA00023212"/>
    </source>
</evidence>
<feature type="compositionally biased region" description="Polar residues" evidence="8">
    <location>
        <begin position="371"/>
        <end position="387"/>
    </location>
</feature>
<dbReference type="AlphaFoldDB" id="A0A0N5DA30"/>
<reference evidence="11 12" key="2">
    <citation type="submission" date="2018-11" db="EMBL/GenBank/DDBJ databases">
        <authorList>
            <consortium name="Pathogen Informatics"/>
        </authorList>
    </citation>
    <scope>NUCLEOTIDE SEQUENCE [LARGE SCALE GENOMIC DNA]</scope>
</reference>
<evidence type="ECO:0000256" key="3">
    <source>
        <dbReference type="ARBA" id="ARBA00022490"/>
    </source>
</evidence>
<gene>
    <name evidence="11" type="ORF">TCLT_LOCUS10000</name>
</gene>
<keyword evidence="4" id="KW-0597">Phosphoprotein</keyword>
<proteinExistence type="predicted"/>
<comment type="subcellular location">
    <subcellularLocation>
        <location evidence="1">Cytoplasm</location>
        <location evidence="1">Cytoskeleton</location>
    </subcellularLocation>
</comment>
<dbReference type="PROSITE" id="PS51741">
    <property type="entry name" value="F_BAR"/>
    <property type="match status" value="1"/>
</dbReference>
<evidence type="ECO:0000259" key="10">
    <source>
        <dbReference type="PROSITE" id="PS51741"/>
    </source>
</evidence>
<dbReference type="Pfam" id="PF00611">
    <property type="entry name" value="FCH"/>
    <property type="match status" value="1"/>
</dbReference>
<protein>
    <submittedName>
        <fullName evidence="13">SH3 domain-containing protein</fullName>
    </submittedName>
</protein>
<reference evidence="13" key="1">
    <citation type="submission" date="2017-02" db="UniProtKB">
        <authorList>
            <consortium name="WormBaseParasite"/>
        </authorList>
    </citation>
    <scope>IDENTIFICATION</scope>
</reference>
<evidence type="ECO:0000256" key="4">
    <source>
        <dbReference type="ARBA" id="ARBA00022553"/>
    </source>
</evidence>
<dbReference type="Proteomes" id="UP000276776">
    <property type="component" value="Unassembled WGS sequence"/>
</dbReference>
<dbReference type="InterPro" id="IPR001060">
    <property type="entry name" value="FCH_dom"/>
</dbReference>
<dbReference type="SUPFAM" id="SSF50044">
    <property type="entry name" value="SH3-domain"/>
    <property type="match status" value="1"/>
</dbReference>
<feature type="region of interest" description="Disordered" evidence="8">
    <location>
        <begin position="365"/>
        <end position="390"/>
    </location>
</feature>
<feature type="domain" description="F-BAR" evidence="10">
    <location>
        <begin position="25"/>
        <end position="277"/>
    </location>
</feature>
<dbReference type="GO" id="GO:0005737">
    <property type="term" value="C:cytoplasm"/>
    <property type="evidence" value="ECO:0007669"/>
    <property type="project" value="TreeGrafter"/>
</dbReference>
<evidence type="ECO:0000256" key="1">
    <source>
        <dbReference type="ARBA" id="ARBA00004245"/>
    </source>
</evidence>
<dbReference type="WBParaSite" id="TCLT_0001001101-mRNA-1">
    <property type="protein sequence ID" value="TCLT_0001001101-mRNA-1"/>
    <property type="gene ID" value="TCLT_0001001101"/>
</dbReference>
<dbReference type="PANTHER" id="PTHR23065">
    <property type="entry name" value="PROLINE-SERINE-THREONINE PHOSPHATASE INTERACTING PROTEIN 1"/>
    <property type="match status" value="1"/>
</dbReference>